<evidence type="ECO:0000256" key="21">
    <source>
        <dbReference type="ARBA" id="ARBA00023163"/>
    </source>
</evidence>
<dbReference type="SUPFAM" id="SSF57716">
    <property type="entry name" value="Glucocorticoid receptor-like (DNA-binding domain)"/>
    <property type="match status" value="2"/>
</dbReference>
<evidence type="ECO:0000256" key="10">
    <source>
        <dbReference type="ARBA" id="ARBA00022679"/>
    </source>
</evidence>
<dbReference type="CDD" id="cd01437">
    <property type="entry name" value="parp_like"/>
    <property type="match status" value="1"/>
</dbReference>
<feature type="domain" description="PARP alpha-helical" evidence="35">
    <location>
        <begin position="943"/>
        <end position="1061"/>
    </location>
</feature>
<evidence type="ECO:0000256" key="30">
    <source>
        <dbReference type="RuleBase" id="RU362114"/>
    </source>
</evidence>
<dbReference type="PANTHER" id="PTHR10459">
    <property type="entry name" value="DNA LIGASE"/>
    <property type="match status" value="1"/>
</dbReference>
<dbReference type="GO" id="GO:0008270">
    <property type="term" value="F:zinc ion binding"/>
    <property type="evidence" value="ECO:0007669"/>
    <property type="project" value="UniProtKB-KW"/>
</dbReference>
<evidence type="ECO:0000256" key="22">
    <source>
        <dbReference type="ARBA" id="ARBA00023242"/>
    </source>
</evidence>
<dbReference type="InterPro" id="IPR036957">
    <property type="entry name" value="Znf_PARP_sf"/>
</dbReference>
<comment type="caution">
    <text evidence="37">The sequence shown here is derived from an EMBL/GenBank/DDBJ whole genome shotgun (WGS) entry which is preliminary data.</text>
</comment>
<dbReference type="InterPro" id="IPR036930">
    <property type="entry name" value="WGR_dom_sf"/>
</dbReference>
<evidence type="ECO:0000256" key="2">
    <source>
        <dbReference type="ARBA" id="ARBA00004514"/>
    </source>
</evidence>
<sequence length="1076" mass="123238">MTFSSKIAAKVPHWYHTDCFFKKVKLIDVNIIKGFDDLRWEDQDKIRHLLQENFTLASNGNDTNDTFSVQYAKSKRSTCHGCEASIDKDTIRLSRKNYTSRRARHYGPFDEWYHVDCFHQMKKDLGFFGTAESFFGFSDLNDEDQAALKEKFGTTVQSKRKRKGTQLSSESTKAKQAKTDDETVENFDEQEQTRRRKEHSEFLWALKDNLRKEIPAGVLKELLEFNVQKSVSGESNLIEAVADCMAFGALEPCPECGGFLVFNYTNYCCTGNITEWTKCSYTTNLPKRKAFQIPDKIKEDYDMFQQYKYEQRDRIIPQVANKPKLINKIDEIKEPDYDPKLPLNGYSVALIGRLSKRTSTLKKQIEQLGGTTTMNIDKTVDVVISTQDDINKGNPKIQNAQTLDIHVVPELFLNDILNDRPSIVMEKLKLSAWGTLPHIRKQQAREDKKIKRKSSFSTKSAAQSKRSIPEKVTMKLKDGAAVDPDSGLEETCHVLKDAGTSGIFIAVLGMVDITRGTNAYYKMQLLEDDDEAIDAFHKIFFDKTGNQWTDREKFKKFPNKYYPLEIDYGQHGDNEQIQKALSDPNTKISSHLPQSVQDLICLIFNVEQMEKTLLSFDIDLRKMPLGKLSRNQLKKAYGVLTELQTLITSDSINKTSIIDASNRFYTLVPHDFGRKKPQILDNADLIQSKTQMIDNLLDIEIAYSMLKGSSEGNNEHPIDVHYKKLKCPIESIEKNSEEFKRIEQYMINTHAATHNSYTLKLKELFRIAREGEDKCFEKWEQIKNRQLLWHGSRTTNFAGILSQGLRIAPPEAPMTGYMFGKGVYFADMVSKTNYCHVKSDAPEGLMLLCEVALGKMYECYKGTSLSADTLPKGTQSTKGCGQTTPDPKNHYYTDDGVLIPMGRGGRTGTTYGSKKIDKYDDQSKAIDVFHKIFFDKTGNQWTNREKFKKFPNKHYPLETDYEQHETLLSFDIDLRKMPLGKLSRNQLKMAYGVLTKLQTLITSDSINETSIIDTSNRFYTRVPHDFGQKKPQILDNVDLIQLKTQMIDNLLDIEIVYSMLKGLSEGNNEHPIDVHY</sequence>
<dbReference type="Gene3D" id="3.40.50.10190">
    <property type="entry name" value="BRCT domain"/>
    <property type="match status" value="1"/>
</dbReference>
<keyword evidence="21" id="KW-0804">Transcription</keyword>
<keyword evidence="4" id="KW-0158">Chromosome</keyword>
<dbReference type="GO" id="GO:0006302">
    <property type="term" value="P:double-strand break repair"/>
    <property type="evidence" value="ECO:0007669"/>
    <property type="project" value="TreeGrafter"/>
</dbReference>
<dbReference type="InterPro" id="IPR012317">
    <property type="entry name" value="Poly(ADP-ribose)pol_cat_dom"/>
</dbReference>
<dbReference type="Pfam" id="PF02877">
    <property type="entry name" value="PARP_reg"/>
    <property type="match status" value="2"/>
</dbReference>
<evidence type="ECO:0000256" key="5">
    <source>
        <dbReference type="ARBA" id="ARBA00022490"/>
    </source>
</evidence>
<feature type="domain" description="PARP catalytic" evidence="34">
    <location>
        <begin position="716"/>
        <end position="991"/>
    </location>
</feature>
<evidence type="ECO:0000256" key="4">
    <source>
        <dbReference type="ARBA" id="ARBA00022454"/>
    </source>
</evidence>
<evidence type="ECO:0000256" key="23">
    <source>
        <dbReference type="ARBA" id="ARBA00024159"/>
    </source>
</evidence>
<feature type="region of interest" description="Disordered" evidence="31">
    <location>
        <begin position="443"/>
        <end position="468"/>
    </location>
</feature>
<evidence type="ECO:0000256" key="27">
    <source>
        <dbReference type="ARBA" id="ARBA00048241"/>
    </source>
</evidence>
<evidence type="ECO:0000259" key="36">
    <source>
        <dbReference type="PROSITE" id="PS51977"/>
    </source>
</evidence>
<dbReference type="SMART" id="SM00773">
    <property type="entry name" value="WGR"/>
    <property type="match status" value="2"/>
</dbReference>
<dbReference type="FunFam" id="1.20.142.10:FF:000001">
    <property type="entry name" value="Poly [ADP-ribose] polymerase"/>
    <property type="match status" value="1"/>
</dbReference>
<evidence type="ECO:0000256" key="18">
    <source>
        <dbReference type="ARBA" id="ARBA00023015"/>
    </source>
</evidence>
<evidence type="ECO:0000256" key="17">
    <source>
        <dbReference type="ARBA" id="ARBA00022859"/>
    </source>
</evidence>
<feature type="compositionally biased region" description="Polar residues" evidence="31">
    <location>
        <begin position="455"/>
        <end position="466"/>
    </location>
</feature>
<dbReference type="Proteomes" id="UP000663889">
    <property type="component" value="Unassembled WGS sequence"/>
</dbReference>
<evidence type="ECO:0000256" key="3">
    <source>
        <dbReference type="ARBA" id="ARBA00004604"/>
    </source>
</evidence>
<dbReference type="Gene3D" id="1.20.142.10">
    <property type="entry name" value="Poly(ADP-ribose) polymerase, regulatory domain"/>
    <property type="match status" value="2"/>
</dbReference>
<feature type="domain" description="PARP alpha-helical" evidence="35">
    <location>
        <begin position="589"/>
        <end position="707"/>
    </location>
</feature>
<evidence type="ECO:0000256" key="9">
    <source>
        <dbReference type="ARBA" id="ARBA00022676"/>
    </source>
</evidence>
<dbReference type="SUPFAM" id="SSF56399">
    <property type="entry name" value="ADP-ribosylation"/>
    <property type="match status" value="1"/>
</dbReference>
<dbReference type="SMART" id="SM01335">
    <property type="entry name" value="PADR1"/>
    <property type="match status" value="1"/>
</dbReference>
<keyword evidence="12" id="KW-0479">Metal-binding</keyword>
<feature type="domain" description="WGR" evidence="36">
    <location>
        <begin position="465"/>
        <end position="561"/>
    </location>
</feature>
<comment type="subcellular location">
    <subcellularLocation>
        <location evidence="1">Chromosome</location>
    </subcellularLocation>
    <subcellularLocation>
        <location evidence="2">Cytoplasm</location>
        <location evidence="2">Cytosol</location>
    </subcellularLocation>
    <subcellularLocation>
        <location evidence="3">Nucleus</location>
        <location evidence="3">Nucleolus</location>
    </subcellularLocation>
</comment>
<dbReference type="InterPro" id="IPR001510">
    <property type="entry name" value="Znf_PARP"/>
</dbReference>
<keyword evidence="10 30" id="KW-0808">Transferase</keyword>
<evidence type="ECO:0000256" key="13">
    <source>
        <dbReference type="ARBA" id="ARBA00022737"/>
    </source>
</evidence>
<name>A0A814LDT6_9BILA</name>
<keyword evidence="14" id="KW-0013">ADP-ribosylation</keyword>
<feature type="domain" description="WGR" evidence="36">
    <location>
        <begin position="821"/>
        <end position="954"/>
    </location>
</feature>
<evidence type="ECO:0000256" key="14">
    <source>
        <dbReference type="ARBA" id="ARBA00022765"/>
    </source>
</evidence>
<comment type="catalytic activity">
    <reaction evidence="23">
        <text>L-glutamyl-[protein] + NAD(+) = 5-O-(ADP-D-ribosyl)-L-glutamyl-[protein] + nicotinamide</text>
        <dbReference type="Rhea" id="RHEA:58224"/>
        <dbReference type="Rhea" id="RHEA-COMP:10208"/>
        <dbReference type="Rhea" id="RHEA-COMP:15089"/>
        <dbReference type="ChEBI" id="CHEBI:17154"/>
        <dbReference type="ChEBI" id="CHEBI:29973"/>
        <dbReference type="ChEBI" id="CHEBI:57540"/>
        <dbReference type="ChEBI" id="CHEBI:142540"/>
    </reaction>
    <physiologicalReaction direction="left-to-right" evidence="23">
        <dbReference type="Rhea" id="RHEA:58225"/>
    </physiologicalReaction>
</comment>
<evidence type="ECO:0000256" key="20">
    <source>
        <dbReference type="ARBA" id="ARBA00023125"/>
    </source>
</evidence>
<evidence type="ECO:0000256" key="16">
    <source>
        <dbReference type="ARBA" id="ARBA00022833"/>
    </source>
</evidence>
<dbReference type="Pfam" id="PF08063">
    <property type="entry name" value="Zn_ribbon_PADR1"/>
    <property type="match status" value="1"/>
</dbReference>
<dbReference type="PROSITE" id="PS50064">
    <property type="entry name" value="ZF_PARP_2"/>
    <property type="match status" value="2"/>
</dbReference>
<dbReference type="InterPro" id="IPR036616">
    <property type="entry name" value="Poly(ADP-ribose)pol_reg_dom_sf"/>
</dbReference>
<keyword evidence="18" id="KW-0805">Transcription regulation</keyword>
<evidence type="ECO:0000256" key="28">
    <source>
        <dbReference type="ARBA" id="ARBA00048339"/>
    </source>
</evidence>
<gene>
    <name evidence="37" type="ORF">SEV965_LOCUS13897</name>
</gene>
<keyword evidence="6" id="KW-1017">Isopeptide bond</keyword>
<dbReference type="GO" id="GO:0005694">
    <property type="term" value="C:chromosome"/>
    <property type="evidence" value="ECO:0007669"/>
    <property type="project" value="UniProtKB-SubCell"/>
</dbReference>
<comment type="catalytic activity">
    <reaction evidence="24">
        <text>L-aspartyl-[protein] + NAD(+) = 4-O-(ADP-D-ribosyl)-L-aspartyl-[protein] + nicotinamide</text>
        <dbReference type="Rhea" id="RHEA:54424"/>
        <dbReference type="Rhea" id="RHEA-COMP:9867"/>
        <dbReference type="Rhea" id="RHEA-COMP:13832"/>
        <dbReference type="ChEBI" id="CHEBI:17154"/>
        <dbReference type="ChEBI" id="CHEBI:29961"/>
        <dbReference type="ChEBI" id="CHEBI:57540"/>
        <dbReference type="ChEBI" id="CHEBI:138102"/>
    </reaction>
    <physiologicalReaction direction="left-to-right" evidence="24">
        <dbReference type="Rhea" id="RHEA:54425"/>
    </physiologicalReaction>
</comment>
<feature type="domain" description="PARP-type" evidence="32">
    <location>
        <begin position="67"/>
        <end position="150"/>
    </location>
</feature>
<dbReference type="InterPro" id="IPR008893">
    <property type="entry name" value="WGR_domain"/>
</dbReference>
<dbReference type="Pfam" id="PF00645">
    <property type="entry name" value="zf-PARP"/>
    <property type="match status" value="1"/>
</dbReference>
<keyword evidence="13" id="KW-0677">Repeat</keyword>
<evidence type="ECO:0000256" key="1">
    <source>
        <dbReference type="ARBA" id="ARBA00004286"/>
    </source>
</evidence>
<keyword evidence="7" id="KW-0021">Allosteric enzyme</keyword>
<dbReference type="PROSITE" id="PS51977">
    <property type="entry name" value="WGR"/>
    <property type="match status" value="2"/>
</dbReference>
<evidence type="ECO:0000313" key="38">
    <source>
        <dbReference type="Proteomes" id="UP000663889"/>
    </source>
</evidence>
<dbReference type="GO" id="GO:0003677">
    <property type="term" value="F:DNA binding"/>
    <property type="evidence" value="ECO:0007669"/>
    <property type="project" value="UniProtKB-KW"/>
</dbReference>
<feature type="domain" description="PARP-type" evidence="32">
    <location>
        <begin position="9"/>
        <end position="51"/>
    </location>
</feature>
<dbReference type="InterPro" id="IPR050800">
    <property type="entry name" value="ARTD/PARP"/>
</dbReference>
<evidence type="ECO:0000259" key="33">
    <source>
        <dbReference type="PROSITE" id="PS50172"/>
    </source>
</evidence>
<dbReference type="EC" id="2.4.2.-" evidence="30"/>
<evidence type="ECO:0000256" key="15">
    <source>
        <dbReference type="ARBA" id="ARBA00022771"/>
    </source>
</evidence>
<feature type="domain" description="BRCT" evidence="33">
    <location>
        <begin position="338"/>
        <end position="430"/>
    </location>
</feature>
<dbReference type="EMBL" id="CAJNOU010000672">
    <property type="protein sequence ID" value="CAF1062011.1"/>
    <property type="molecule type" value="Genomic_DNA"/>
</dbReference>
<dbReference type="InterPro" id="IPR012982">
    <property type="entry name" value="PARP1-like_PADR1_Zn_ribbon"/>
</dbReference>
<dbReference type="Pfam" id="PF21728">
    <property type="entry name" value="PADR1_N"/>
    <property type="match status" value="1"/>
</dbReference>
<keyword evidence="16" id="KW-0862">Zinc</keyword>
<evidence type="ECO:0000256" key="29">
    <source>
        <dbReference type="ARBA" id="ARBA00048575"/>
    </source>
</evidence>
<dbReference type="InterPro" id="IPR038650">
    <property type="entry name" value="PADR1_C_dom_sf"/>
</dbReference>
<dbReference type="GO" id="GO:0016779">
    <property type="term" value="F:nucleotidyltransferase activity"/>
    <property type="evidence" value="ECO:0007669"/>
    <property type="project" value="UniProtKB-KW"/>
</dbReference>
<dbReference type="Gene3D" id="1.10.20.130">
    <property type="match status" value="1"/>
</dbReference>
<keyword evidence="8" id="KW-0399">Innate immunity</keyword>
<dbReference type="InterPro" id="IPR001357">
    <property type="entry name" value="BRCT_dom"/>
</dbReference>
<dbReference type="Gene3D" id="3.90.228.10">
    <property type="match status" value="1"/>
</dbReference>
<evidence type="ECO:0000256" key="25">
    <source>
        <dbReference type="ARBA" id="ARBA00024347"/>
    </source>
</evidence>
<dbReference type="SMART" id="SM00292">
    <property type="entry name" value="BRCT"/>
    <property type="match status" value="1"/>
</dbReference>
<dbReference type="InterPro" id="IPR036420">
    <property type="entry name" value="BRCT_dom_sf"/>
</dbReference>
<organism evidence="37 38">
    <name type="scientific">Rotaria sordida</name>
    <dbReference type="NCBI Taxonomy" id="392033"/>
    <lineage>
        <taxon>Eukaryota</taxon>
        <taxon>Metazoa</taxon>
        <taxon>Spiralia</taxon>
        <taxon>Gnathifera</taxon>
        <taxon>Rotifera</taxon>
        <taxon>Eurotatoria</taxon>
        <taxon>Bdelloidea</taxon>
        <taxon>Philodinida</taxon>
        <taxon>Philodinidae</taxon>
        <taxon>Rotaria</taxon>
    </lineage>
</organism>
<comment type="catalytic activity">
    <reaction evidence="28">
        <text>L-tyrosyl-[protein] + NAD(+) = O-(ADP-D-ribosyl)-L-tyrosyl-[protein] + nicotinamide + H(+)</text>
        <dbReference type="Rhea" id="RHEA:58236"/>
        <dbReference type="Rhea" id="RHEA-COMP:10136"/>
        <dbReference type="Rhea" id="RHEA-COMP:15092"/>
        <dbReference type="ChEBI" id="CHEBI:15378"/>
        <dbReference type="ChEBI" id="CHEBI:17154"/>
        <dbReference type="ChEBI" id="CHEBI:46858"/>
        <dbReference type="ChEBI" id="CHEBI:57540"/>
        <dbReference type="ChEBI" id="CHEBI:142557"/>
    </reaction>
    <physiologicalReaction direction="left-to-right" evidence="28">
        <dbReference type="Rhea" id="RHEA:58237"/>
    </physiologicalReaction>
</comment>
<evidence type="ECO:0000256" key="12">
    <source>
        <dbReference type="ARBA" id="ARBA00022723"/>
    </source>
</evidence>
<comment type="catalytic activity">
    <reaction evidence="29">
        <text>L-seryl-[protein] + NAD(+) = O-(ADP-D-ribosyl)-L-seryl-[protein] + nicotinamide + H(+)</text>
        <dbReference type="Rhea" id="RHEA:58232"/>
        <dbReference type="Rhea" id="RHEA-COMP:9863"/>
        <dbReference type="Rhea" id="RHEA-COMP:15091"/>
        <dbReference type="ChEBI" id="CHEBI:15378"/>
        <dbReference type="ChEBI" id="CHEBI:17154"/>
        <dbReference type="ChEBI" id="CHEBI:29999"/>
        <dbReference type="ChEBI" id="CHEBI:57540"/>
        <dbReference type="ChEBI" id="CHEBI:142556"/>
    </reaction>
    <physiologicalReaction direction="left-to-right" evidence="29">
        <dbReference type="Rhea" id="RHEA:58233"/>
    </physiologicalReaction>
</comment>
<dbReference type="PROSITE" id="PS51059">
    <property type="entry name" value="PARP_CATALYTIC"/>
    <property type="match status" value="1"/>
</dbReference>
<evidence type="ECO:0000256" key="8">
    <source>
        <dbReference type="ARBA" id="ARBA00022588"/>
    </source>
</evidence>
<dbReference type="AlphaFoldDB" id="A0A814LDT6"/>
<dbReference type="GO" id="GO:0045087">
    <property type="term" value="P:innate immune response"/>
    <property type="evidence" value="ECO:0007669"/>
    <property type="project" value="UniProtKB-KW"/>
</dbReference>
<dbReference type="Gene3D" id="2.20.25.630">
    <property type="match status" value="1"/>
</dbReference>
<evidence type="ECO:0000256" key="26">
    <source>
        <dbReference type="ARBA" id="ARBA00033987"/>
    </source>
</evidence>
<dbReference type="GO" id="GO:0005829">
    <property type="term" value="C:cytosol"/>
    <property type="evidence" value="ECO:0007669"/>
    <property type="project" value="UniProtKB-SubCell"/>
</dbReference>
<dbReference type="PROSITE" id="PS50172">
    <property type="entry name" value="BRCT"/>
    <property type="match status" value="1"/>
</dbReference>
<evidence type="ECO:0000256" key="11">
    <source>
        <dbReference type="ARBA" id="ARBA00022695"/>
    </source>
</evidence>
<dbReference type="GO" id="GO:0005730">
    <property type="term" value="C:nucleolus"/>
    <property type="evidence" value="ECO:0007669"/>
    <property type="project" value="UniProtKB-SubCell"/>
</dbReference>
<dbReference type="GO" id="GO:1990404">
    <property type="term" value="F:NAD+-protein mono-ADP-ribosyltransferase activity"/>
    <property type="evidence" value="ECO:0007669"/>
    <property type="project" value="TreeGrafter"/>
</dbReference>
<dbReference type="GO" id="GO:0070212">
    <property type="term" value="P:protein poly-ADP-ribosylation"/>
    <property type="evidence" value="ECO:0007669"/>
    <property type="project" value="TreeGrafter"/>
</dbReference>
<evidence type="ECO:0000256" key="6">
    <source>
        <dbReference type="ARBA" id="ARBA00022499"/>
    </source>
</evidence>
<dbReference type="SUPFAM" id="SSF52113">
    <property type="entry name" value="BRCT domain"/>
    <property type="match status" value="1"/>
</dbReference>
<dbReference type="InterPro" id="IPR049296">
    <property type="entry name" value="PARP1-like_PADR1_N"/>
</dbReference>
<dbReference type="Pfam" id="PF00533">
    <property type="entry name" value="BRCT"/>
    <property type="match status" value="1"/>
</dbReference>
<evidence type="ECO:0000256" key="24">
    <source>
        <dbReference type="ARBA" id="ARBA00024164"/>
    </source>
</evidence>
<dbReference type="GO" id="GO:0003950">
    <property type="term" value="F:NAD+ poly-ADP-ribosyltransferase activity"/>
    <property type="evidence" value="ECO:0007669"/>
    <property type="project" value="UniProtKB-UniRule"/>
</dbReference>
<evidence type="ECO:0000259" key="32">
    <source>
        <dbReference type="PROSITE" id="PS50064"/>
    </source>
</evidence>
<evidence type="ECO:0000313" key="37">
    <source>
        <dbReference type="EMBL" id="CAF1062011.1"/>
    </source>
</evidence>
<comment type="catalytic activity">
    <reaction evidence="27">
        <text>L-histidyl-[protein] + NAD(+) = N(tele)-(ADP-D-ribosyl)-L-histidyl-[protein] + nicotinamide + H(+)</text>
        <dbReference type="Rhea" id="RHEA:72071"/>
        <dbReference type="Rhea" id="RHEA-COMP:9745"/>
        <dbReference type="Rhea" id="RHEA-COMP:18085"/>
        <dbReference type="ChEBI" id="CHEBI:15378"/>
        <dbReference type="ChEBI" id="CHEBI:17154"/>
        <dbReference type="ChEBI" id="CHEBI:29979"/>
        <dbReference type="ChEBI" id="CHEBI:57540"/>
        <dbReference type="ChEBI" id="CHEBI:191398"/>
    </reaction>
    <physiologicalReaction direction="left-to-right" evidence="27">
        <dbReference type="Rhea" id="RHEA:72072"/>
    </physiologicalReaction>
</comment>
<dbReference type="Pfam" id="PF00644">
    <property type="entry name" value="PARP"/>
    <property type="match status" value="1"/>
</dbReference>
<comment type="similarity">
    <text evidence="25">Belongs to the ARTD/PARP family.</text>
</comment>
<evidence type="ECO:0000259" key="34">
    <source>
        <dbReference type="PROSITE" id="PS51059"/>
    </source>
</evidence>
<evidence type="ECO:0000256" key="7">
    <source>
        <dbReference type="ARBA" id="ARBA00022533"/>
    </source>
</evidence>
<dbReference type="Gene3D" id="3.30.1740.10">
    <property type="entry name" value="Zinc finger, PARP-type"/>
    <property type="match status" value="2"/>
</dbReference>
<dbReference type="SUPFAM" id="SSF47587">
    <property type="entry name" value="Domain of poly(ADP-ribose) polymerase"/>
    <property type="match status" value="2"/>
</dbReference>
<feature type="region of interest" description="Disordered" evidence="31">
    <location>
        <begin position="159"/>
        <end position="194"/>
    </location>
</feature>
<proteinExistence type="inferred from homology"/>
<keyword evidence="15" id="KW-0863">Zinc-finger</keyword>
<dbReference type="PROSITE" id="PS52007">
    <property type="entry name" value="PADR1"/>
    <property type="match status" value="1"/>
</dbReference>
<keyword evidence="9 30" id="KW-0328">Glycosyltransferase</keyword>
<evidence type="ECO:0000256" key="31">
    <source>
        <dbReference type="SAM" id="MobiDB-lite"/>
    </source>
</evidence>
<keyword evidence="20" id="KW-0238">DNA-binding</keyword>
<dbReference type="FunFam" id="2.20.25.630:FF:000001">
    <property type="entry name" value="Poly [ADP-ribose] polymerase"/>
    <property type="match status" value="1"/>
</dbReference>
<keyword evidence="22" id="KW-0539">Nucleus</keyword>
<evidence type="ECO:0000259" key="35">
    <source>
        <dbReference type="PROSITE" id="PS51060"/>
    </source>
</evidence>
<dbReference type="CDD" id="cd17747">
    <property type="entry name" value="BRCT_PARP1"/>
    <property type="match status" value="1"/>
</dbReference>
<keyword evidence="5" id="KW-0963">Cytoplasm</keyword>
<evidence type="ECO:0000256" key="19">
    <source>
        <dbReference type="ARBA" id="ARBA00023027"/>
    </source>
</evidence>
<comment type="catalytic activity">
    <reaction evidence="26">
        <text>NAD(+) + (ADP-D-ribosyl)n-acceptor = nicotinamide + (ADP-D-ribosyl)n+1-acceptor + H(+).</text>
        <dbReference type="EC" id="2.4.2.30"/>
    </reaction>
</comment>
<dbReference type="InterPro" id="IPR004102">
    <property type="entry name" value="Poly(ADP-ribose)pol_reg_dom"/>
</dbReference>
<dbReference type="SMART" id="SM01336">
    <property type="entry name" value="zf-PARP"/>
    <property type="match status" value="2"/>
</dbReference>
<accession>A0A814LDT6</accession>
<keyword evidence="19 30" id="KW-0520">NAD</keyword>
<dbReference type="PROSITE" id="PS51060">
    <property type="entry name" value="PARP_ALPHA_HD"/>
    <property type="match status" value="2"/>
</dbReference>
<keyword evidence="17" id="KW-0391">Immunity</keyword>
<dbReference type="SUPFAM" id="SSF142921">
    <property type="entry name" value="WGR domain-like"/>
    <property type="match status" value="2"/>
</dbReference>
<dbReference type="FunFam" id="3.90.228.10:FF:000002">
    <property type="entry name" value="Poly [ADP-ribose] polymerase"/>
    <property type="match status" value="1"/>
</dbReference>
<protein>
    <recommendedName>
        <fullName evidence="30">Poly [ADP-ribose] polymerase</fullName>
        <shortName evidence="30">PARP</shortName>
        <ecNumber evidence="30">2.4.2.-</ecNumber>
    </recommendedName>
</protein>
<reference evidence="37" key="1">
    <citation type="submission" date="2021-02" db="EMBL/GenBank/DDBJ databases">
        <authorList>
            <person name="Nowell W R."/>
        </authorList>
    </citation>
    <scope>NUCLEOTIDE SEQUENCE</scope>
</reference>
<dbReference type="PANTHER" id="PTHR10459:SF112">
    <property type="entry name" value="POLY [ADP-RIBOSE] POLYMERASE 1"/>
    <property type="match status" value="1"/>
</dbReference>
<keyword evidence="11" id="KW-0548">Nucleotidyltransferase</keyword>